<reference evidence="1 2" key="1">
    <citation type="submission" date="2019-01" db="EMBL/GenBank/DDBJ databases">
        <title>Egibacter rhizosphaerae EGI 80759T.</title>
        <authorList>
            <person name="Chen D.-D."/>
            <person name="Tian Y."/>
            <person name="Jiao J.-Y."/>
            <person name="Zhang X.-T."/>
            <person name="Zhang Y.-G."/>
            <person name="Zhang Y."/>
            <person name="Xiao M."/>
            <person name="Shu W.-S."/>
            <person name="Li W.-J."/>
        </authorList>
    </citation>
    <scope>NUCLEOTIDE SEQUENCE [LARGE SCALE GENOMIC DNA]</scope>
    <source>
        <strain evidence="1 2">EGI 80759</strain>
    </source>
</reference>
<dbReference type="KEGG" id="erz:ER308_08430"/>
<dbReference type="OrthoDB" id="2720376at2"/>
<dbReference type="RefSeq" id="WP_131154571.1">
    <property type="nucleotide sequence ID" value="NZ_CP036402.1"/>
</dbReference>
<protein>
    <submittedName>
        <fullName evidence="1">DUF2277 domain-containing protein</fullName>
    </submittedName>
</protein>
<dbReference type="InterPro" id="IPR018735">
    <property type="entry name" value="DUF2277"/>
</dbReference>
<accession>A0A411YE94</accession>
<dbReference type="EMBL" id="CP036402">
    <property type="protein sequence ID" value="QBI19574.1"/>
    <property type="molecule type" value="Genomic_DNA"/>
</dbReference>
<sequence>MCRNIQQLRGADPPATDAEVRDAALQYVRKVSGYRSPSSANQEAFDTAVDEVAAATRRLLDGLVVTQNSRPATPVQRGIREARQG</sequence>
<dbReference type="Pfam" id="PF10041">
    <property type="entry name" value="DUF2277"/>
    <property type="match status" value="1"/>
</dbReference>
<gene>
    <name evidence="1" type="ORF">ER308_08430</name>
</gene>
<dbReference type="AlphaFoldDB" id="A0A411YE94"/>
<evidence type="ECO:0000313" key="1">
    <source>
        <dbReference type="EMBL" id="QBI19574.1"/>
    </source>
</evidence>
<keyword evidence="2" id="KW-1185">Reference proteome</keyword>
<evidence type="ECO:0000313" key="2">
    <source>
        <dbReference type="Proteomes" id="UP000291469"/>
    </source>
</evidence>
<name>A0A411YE94_9ACTN</name>
<proteinExistence type="predicted"/>
<organism evidence="1 2">
    <name type="scientific">Egibacter rhizosphaerae</name>
    <dbReference type="NCBI Taxonomy" id="1670831"/>
    <lineage>
        <taxon>Bacteria</taxon>
        <taxon>Bacillati</taxon>
        <taxon>Actinomycetota</taxon>
        <taxon>Nitriliruptoria</taxon>
        <taxon>Egibacterales</taxon>
        <taxon>Egibacteraceae</taxon>
        <taxon>Egibacter</taxon>
    </lineage>
</organism>
<dbReference type="Proteomes" id="UP000291469">
    <property type="component" value="Chromosome"/>
</dbReference>